<evidence type="ECO:0000313" key="1">
    <source>
        <dbReference type="EMBL" id="CUB00922.1"/>
    </source>
</evidence>
<keyword evidence="2" id="KW-1185">Reference proteome</keyword>
<dbReference type="AlphaFoldDB" id="A0A0K6IC76"/>
<protein>
    <recommendedName>
        <fullName evidence="3">Uracil DNA glycosylase superfamily</fullName>
    </recommendedName>
</protein>
<evidence type="ECO:0000313" key="2">
    <source>
        <dbReference type="Proteomes" id="UP000183900"/>
    </source>
</evidence>
<gene>
    <name evidence="1" type="ORF">Ga0061067_1243</name>
</gene>
<dbReference type="RefSeq" id="WP_244270113.1">
    <property type="nucleotide sequence ID" value="NZ_CYHE01000024.1"/>
</dbReference>
<reference evidence="2" key="1">
    <citation type="submission" date="2015-08" db="EMBL/GenBank/DDBJ databases">
        <authorList>
            <person name="Varghese N."/>
        </authorList>
    </citation>
    <scope>NUCLEOTIDE SEQUENCE [LARGE SCALE GENOMIC DNA]</scope>
    <source>
        <strain evidence="2">DSM 23407</strain>
    </source>
</reference>
<dbReference type="Proteomes" id="UP000183900">
    <property type="component" value="Unassembled WGS sequence"/>
</dbReference>
<dbReference type="EMBL" id="CYHE01000024">
    <property type="protein sequence ID" value="CUB00922.1"/>
    <property type="molecule type" value="Genomic_DNA"/>
</dbReference>
<sequence>MSCLPSHGRVNCVRCFAPATASDFDKTRRESPDRTWRITSNPLAWGSVEPEIVVLGFSKGPTQAGALASSPHDEIAYKGSRTAVGKILSHIGVVPTPTNGDYKGMVDRLISDRNGRFHFGSLVRCTVERYDEKAQAWKGSGGGMLDKFMATPFGNEVAMNCASQFLGALPSRTRLVVMFGLGTKLNYVRAARKLVEAARPGKWRTVNEVAYSDGDITFVHVEHFASQGALIPNWLGMNNHDRAALGRKAREAVQAALAS</sequence>
<name>A0A0K6IC76_9HYPH</name>
<evidence type="ECO:0008006" key="3">
    <source>
        <dbReference type="Google" id="ProtNLM"/>
    </source>
</evidence>
<organism evidence="1 2">
    <name type="scientific">Pannonibacter indicus</name>
    <dbReference type="NCBI Taxonomy" id="466044"/>
    <lineage>
        <taxon>Bacteria</taxon>
        <taxon>Pseudomonadati</taxon>
        <taxon>Pseudomonadota</taxon>
        <taxon>Alphaproteobacteria</taxon>
        <taxon>Hyphomicrobiales</taxon>
        <taxon>Stappiaceae</taxon>
        <taxon>Pannonibacter</taxon>
    </lineage>
</organism>
<accession>A0A0K6IC76</accession>
<proteinExistence type="predicted"/>